<dbReference type="Proteomes" id="UP000247781">
    <property type="component" value="Unassembled WGS sequence"/>
</dbReference>
<evidence type="ECO:0000313" key="3">
    <source>
        <dbReference type="Proteomes" id="UP000247781"/>
    </source>
</evidence>
<feature type="chain" id="PRO_5016275904" evidence="1">
    <location>
        <begin position="35"/>
        <end position="121"/>
    </location>
</feature>
<dbReference type="AlphaFoldDB" id="A0A318HD50"/>
<dbReference type="OrthoDB" id="4731409at2"/>
<sequence>MISSTTSKRTRFQYAATLLGALAFVALAPATAHAQPINNNESGGCHYTDKDGYDIPIDEGQSVLVDGKTVTCTGGTITVSAVKGSAGGVLQQAGGGVLAPVNQTPKKSPVVGNVPVFVAQR</sequence>
<dbReference type="RefSeq" id="WP_110317775.1">
    <property type="nucleotide sequence ID" value="NZ_QJJU01000013.1"/>
</dbReference>
<gene>
    <name evidence="2" type="ORF">C8E89_11371</name>
</gene>
<proteinExistence type="predicted"/>
<organism evidence="2 3">
    <name type="scientific">Mycolicibacterium moriokaense</name>
    <dbReference type="NCBI Taxonomy" id="39691"/>
    <lineage>
        <taxon>Bacteria</taxon>
        <taxon>Bacillati</taxon>
        <taxon>Actinomycetota</taxon>
        <taxon>Actinomycetes</taxon>
        <taxon>Mycobacteriales</taxon>
        <taxon>Mycobacteriaceae</taxon>
        <taxon>Mycolicibacterium</taxon>
    </lineage>
</organism>
<name>A0A318HD50_9MYCO</name>
<evidence type="ECO:0000256" key="1">
    <source>
        <dbReference type="SAM" id="SignalP"/>
    </source>
</evidence>
<evidence type="ECO:0000313" key="2">
    <source>
        <dbReference type="EMBL" id="PXX06559.1"/>
    </source>
</evidence>
<reference evidence="2 3" key="2">
    <citation type="submission" date="2018-06" db="EMBL/GenBank/DDBJ databases">
        <title>Sequencing of bacterial isolates from soil warming experiment in Harvard Forest, Massachusetts, USA.</title>
        <authorList>
            <person name="Deangelis K.PhD."/>
        </authorList>
    </citation>
    <scope>NUCLEOTIDE SEQUENCE [LARGE SCALE GENOMIC DNA]</scope>
    <source>
        <strain evidence="2 3">GAS496</strain>
    </source>
</reference>
<keyword evidence="1" id="KW-0732">Signal</keyword>
<accession>A0A318HD50</accession>
<feature type="signal peptide" evidence="1">
    <location>
        <begin position="1"/>
        <end position="34"/>
    </location>
</feature>
<keyword evidence="3" id="KW-1185">Reference proteome</keyword>
<reference evidence="3" key="1">
    <citation type="submission" date="2018-05" db="EMBL/GenBank/DDBJ databases">
        <authorList>
            <person name="Deangelis K."/>
            <person name="Huntemann M."/>
            <person name="Clum A."/>
            <person name="Pillay M."/>
            <person name="Palaniappan K."/>
            <person name="Varghese N."/>
            <person name="Mikhailova N."/>
            <person name="Stamatis D."/>
            <person name="Reddy T."/>
            <person name="Daum C."/>
            <person name="Shapiro N."/>
            <person name="Ivanova N."/>
            <person name="Kyrpides N."/>
            <person name="Woyke T."/>
        </authorList>
    </citation>
    <scope>NUCLEOTIDE SEQUENCE [LARGE SCALE GENOMIC DNA]</scope>
    <source>
        <strain evidence="3">GAS496</strain>
    </source>
</reference>
<protein>
    <submittedName>
        <fullName evidence="2">Uncharacterized protein</fullName>
    </submittedName>
</protein>
<dbReference type="EMBL" id="QJJU01000013">
    <property type="protein sequence ID" value="PXX06559.1"/>
    <property type="molecule type" value="Genomic_DNA"/>
</dbReference>
<comment type="caution">
    <text evidence="2">The sequence shown here is derived from an EMBL/GenBank/DDBJ whole genome shotgun (WGS) entry which is preliminary data.</text>
</comment>